<gene>
    <name evidence="4" type="ORF">O181_042157</name>
</gene>
<protein>
    <recommendedName>
        <fullName evidence="6">DH domain-containing protein</fullName>
    </recommendedName>
</protein>
<dbReference type="OrthoDB" id="1716625at2759"/>
<name>A0A9Q3DM88_9BASI</name>
<feature type="region of interest" description="Disordered" evidence="3">
    <location>
        <begin position="1"/>
        <end position="36"/>
    </location>
</feature>
<dbReference type="InterPro" id="IPR051480">
    <property type="entry name" value="Endocytic_GEF_Adapter"/>
</dbReference>
<evidence type="ECO:0000256" key="1">
    <source>
        <dbReference type="ARBA" id="ARBA00004496"/>
    </source>
</evidence>
<evidence type="ECO:0000313" key="5">
    <source>
        <dbReference type="Proteomes" id="UP000765509"/>
    </source>
</evidence>
<dbReference type="Gene3D" id="1.20.900.10">
    <property type="entry name" value="Dbl homology (DH) domain"/>
    <property type="match status" value="1"/>
</dbReference>
<evidence type="ECO:0000313" key="4">
    <source>
        <dbReference type="EMBL" id="MBW0502442.1"/>
    </source>
</evidence>
<organism evidence="4 5">
    <name type="scientific">Austropuccinia psidii MF-1</name>
    <dbReference type="NCBI Taxonomy" id="1389203"/>
    <lineage>
        <taxon>Eukaryota</taxon>
        <taxon>Fungi</taxon>
        <taxon>Dikarya</taxon>
        <taxon>Basidiomycota</taxon>
        <taxon>Pucciniomycotina</taxon>
        <taxon>Pucciniomycetes</taxon>
        <taxon>Pucciniales</taxon>
        <taxon>Sphaerophragmiaceae</taxon>
        <taxon>Austropuccinia</taxon>
    </lineage>
</organism>
<dbReference type="AlphaFoldDB" id="A0A9Q3DM88"/>
<dbReference type="GO" id="GO:0035025">
    <property type="term" value="P:positive regulation of Rho protein signal transduction"/>
    <property type="evidence" value="ECO:0007669"/>
    <property type="project" value="TreeGrafter"/>
</dbReference>
<evidence type="ECO:0000256" key="2">
    <source>
        <dbReference type="ARBA" id="ARBA00022490"/>
    </source>
</evidence>
<evidence type="ECO:0000256" key="3">
    <source>
        <dbReference type="SAM" id="MobiDB-lite"/>
    </source>
</evidence>
<comment type="caution">
    <text evidence="4">The sequence shown here is derived from an EMBL/GenBank/DDBJ whole genome shotgun (WGS) entry which is preliminary data.</text>
</comment>
<evidence type="ECO:0008006" key="6">
    <source>
        <dbReference type="Google" id="ProtNLM"/>
    </source>
</evidence>
<dbReference type="EMBL" id="AVOT02016822">
    <property type="protein sequence ID" value="MBW0502442.1"/>
    <property type="molecule type" value="Genomic_DNA"/>
</dbReference>
<feature type="compositionally biased region" description="Polar residues" evidence="3">
    <location>
        <begin position="1"/>
        <end position="34"/>
    </location>
</feature>
<feature type="compositionally biased region" description="Polar residues" evidence="3">
    <location>
        <begin position="205"/>
        <end position="216"/>
    </location>
</feature>
<dbReference type="PANTHER" id="PTHR46006">
    <property type="entry name" value="RHO GUANINE NUCLEOTIDE EXCHANGE FACTOR AT 64C, ISOFORM A"/>
    <property type="match status" value="1"/>
</dbReference>
<proteinExistence type="predicted"/>
<reference evidence="4" key="1">
    <citation type="submission" date="2021-03" db="EMBL/GenBank/DDBJ databases">
        <title>Draft genome sequence of rust myrtle Austropuccinia psidii MF-1, a brazilian biotype.</title>
        <authorList>
            <person name="Quecine M.C."/>
            <person name="Pachon D.M.R."/>
            <person name="Bonatelli M.L."/>
            <person name="Correr F.H."/>
            <person name="Franceschini L.M."/>
            <person name="Leite T.F."/>
            <person name="Margarido G.R.A."/>
            <person name="Almeida C.A."/>
            <person name="Ferrarezi J.A."/>
            <person name="Labate C.A."/>
        </authorList>
    </citation>
    <scope>NUCLEOTIDE SEQUENCE</scope>
    <source>
        <strain evidence="4">MF-1</strain>
    </source>
</reference>
<dbReference type="SUPFAM" id="SSF48065">
    <property type="entry name" value="DBL homology domain (DH-domain)"/>
    <property type="match status" value="1"/>
</dbReference>
<dbReference type="GO" id="GO:0005737">
    <property type="term" value="C:cytoplasm"/>
    <property type="evidence" value="ECO:0007669"/>
    <property type="project" value="UniProtKB-SubCell"/>
</dbReference>
<feature type="region of interest" description="Disordered" evidence="3">
    <location>
        <begin position="205"/>
        <end position="224"/>
    </location>
</feature>
<keyword evidence="5" id="KW-1185">Reference proteome</keyword>
<keyword evidence="2" id="KW-0963">Cytoplasm</keyword>
<sequence>MLSPHNTSTGLKSDPSHSGSQLGHTSSSYPSPNLSREYFNKRTLTPNTVHCPTSPLSFLTSAYHTRRSSTGLIGPADTWGGNLIGGKLDKKIFQPMTWSEMTHLDLVENLDGRERTCQEVLWEIVASEERYVSELSLRNNYIIPLLYPMISPILLSPQDSTPNLTLSKSKNTNTTASSNSSTPLTPPITTSNFLPIAARFVQCPPLSSTTRSNQSRDYIPHMES</sequence>
<dbReference type="PANTHER" id="PTHR46006:SF7">
    <property type="entry name" value="DH DOMAIN-CONTAINING PROTEIN"/>
    <property type="match status" value="1"/>
</dbReference>
<dbReference type="InterPro" id="IPR035899">
    <property type="entry name" value="DBL_dom_sf"/>
</dbReference>
<comment type="subcellular location">
    <subcellularLocation>
        <location evidence="1">Cytoplasm</location>
    </subcellularLocation>
</comment>
<dbReference type="Proteomes" id="UP000765509">
    <property type="component" value="Unassembled WGS sequence"/>
</dbReference>
<feature type="region of interest" description="Disordered" evidence="3">
    <location>
        <begin position="164"/>
        <end position="187"/>
    </location>
</feature>
<accession>A0A9Q3DM88</accession>